<gene>
    <name evidence="8" type="ORF">CLV63_102334</name>
</gene>
<dbReference type="GO" id="GO:0004467">
    <property type="term" value="F:long-chain fatty acid-CoA ligase activity"/>
    <property type="evidence" value="ECO:0007669"/>
    <property type="project" value="UniProtKB-EC"/>
</dbReference>
<dbReference type="Gene3D" id="3.40.50.12780">
    <property type="entry name" value="N-terminal domain of ligase-like"/>
    <property type="match status" value="1"/>
</dbReference>
<proteinExistence type="inferred from homology"/>
<comment type="similarity">
    <text evidence="1">Belongs to the ATP-dependent AMP-binding enzyme family.</text>
</comment>
<dbReference type="CDD" id="cd05907">
    <property type="entry name" value="VL_LC_FACS_like"/>
    <property type="match status" value="1"/>
</dbReference>
<keyword evidence="9" id="KW-1185">Reference proteome</keyword>
<dbReference type="PANTHER" id="PTHR43272">
    <property type="entry name" value="LONG-CHAIN-FATTY-ACID--COA LIGASE"/>
    <property type="match status" value="1"/>
</dbReference>
<dbReference type="PROSITE" id="PS00455">
    <property type="entry name" value="AMP_BINDING"/>
    <property type="match status" value="1"/>
</dbReference>
<dbReference type="GO" id="GO:0016020">
    <property type="term" value="C:membrane"/>
    <property type="evidence" value="ECO:0007669"/>
    <property type="project" value="TreeGrafter"/>
</dbReference>
<dbReference type="InterPro" id="IPR042099">
    <property type="entry name" value="ANL_N_sf"/>
</dbReference>
<feature type="domain" description="AMP-dependent synthetase/ligase" evidence="7">
    <location>
        <begin position="25"/>
        <end position="450"/>
    </location>
</feature>
<reference evidence="8 9" key="1">
    <citation type="submission" date="2018-03" db="EMBL/GenBank/DDBJ databases">
        <title>Genomic Encyclopedia of Archaeal and Bacterial Type Strains, Phase II (KMG-II): from individual species to whole genera.</title>
        <authorList>
            <person name="Goeker M."/>
        </authorList>
    </citation>
    <scope>NUCLEOTIDE SEQUENCE [LARGE SCALE GENOMIC DNA]</scope>
    <source>
        <strain evidence="8 9">DSM 45312</strain>
    </source>
</reference>
<evidence type="ECO:0000313" key="9">
    <source>
        <dbReference type="Proteomes" id="UP000240542"/>
    </source>
</evidence>
<dbReference type="RefSeq" id="WP_106581546.1">
    <property type="nucleotide sequence ID" value="NZ_PYGA01000002.1"/>
</dbReference>
<name>A0A2P8DSL7_9ACTN</name>
<protein>
    <recommendedName>
        <fullName evidence="6">Acyl-CoA synthetase</fullName>
    </recommendedName>
</protein>
<dbReference type="SUPFAM" id="SSF56801">
    <property type="entry name" value="Acetyl-CoA synthetase-like"/>
    <property type="match status" value="1"/>
</dbReference>
<accession>A0A2P8DSL7</accession>
<evidence type="ECO:0000256" key="4">
    <source>
        <dbReference type="ARBA" id="ARBA00023098"/>
    </source>
</evidence>
<sequence>MDATEKSRQEVDAEIDGMTLVDWLRDTAQRDPDAPALSEWTGATTADGQWQTTTWGAYRQTALDLAAAFIDAGAAPGDIVALMLPNCAAHLMADLGAVHAGAVPLSVYSTFAPDQIGHVAADCAATVAVLAGADELARWEPVLDRLPALHTVVLCDAASVPAPGTGSGPRFVSWDEFLDGGRRSRAADPGPVERRMAALTPDHNATLLYTSGTTGAPKGVFETHHQVLYQVTVSHRTSPMARHSVSLSYLPLAHIAERVLSVYLPIKVAGHIHFCPDPRQLGMYLGMVRPHGLFGVPRVWEKLRAGLSGALAAASEEQRAAVEAAADTARAYVLAGQRGATPPDDLARRFAAADEQVLAPIRALVGLDRAEHLISAAAPMPVDVLHFFAGLGCVIRDVYGMTENCGAATANRMGSYAFGSVGRPVDGIEVRAADDGELLIRGPINTAGYHNLPDATAALIDPDGWLHTGDIGSVDDDGFVYVVDRKKELIITAGGENIAPAEVENLLKEHPLVGQALAYADRRPYLVALLVLDAEAARAWADTAGLDARDPAALAEHPAVLAEVGRAVEAANTRLSRIQQVKRWLLLPVEWTAESEELTPSLKLKRRVIQRKYAGAIDALYDE</sequence>
<dbReference type="Proteomes" id="UP000240542">
    <property type="component" value="Unassembled WGS sequence"/>
</dbReference>
<keyword evidence="2" id="KW-0436">Ligase</keyword>
<dbReference type="InterPro" id="IPR020845">
    <property type="entry name" value="AMP-binding_CS"/>
</dbReference>
<dbReference type="Gene3D" id="3.30.300.30">
    <property type="match status" value="1"/>
</dbReference>
<comment type="caution">
    <text evidence="8">The sequence shown here is derived from an EMBL/GenBank/DDBJ whole genome shotgun (WGS) entry which is preliminary data.</text>
</comment>
<dbReference type="OrthoDB" id="9803968at2"/>
<evidence type="ECO:0000256" key="1">
    <source>
        <dbReference type="ARBA" id="ARBA00006432"/>
    </source>
</evidence>
<evidence type="ECO:0000313" key="8">
    <source>
        <dbReference type="EMBL" id="PSL00207.1"/>
    </source>
</evidence>
<organism evidence="8 9">
    <name type="scientific">Murinocardiopsis flavida</name>
    <dbReference type="NCBI Taxonomy" id="645275"/>
    <lineage>
        <taxon>Bacteria</taxon>
        <taxon>Bacillati</taxon>
        <taxon>Actinomycetota</taxon>
        <taxon>Actinomycetes</taxon>
        <taxon>Streptosporangiales</taxon>
        <taxon>Nocardiopsidaceae</taxon>
        <taxon>Murinocardiopsis</taxon>
    </lineage>
</organism>
<dbReference type="EMBL" id="PYGA01000002">
    <property type="protein sequence ID" value="PSL00207.1"/>
    <property type="molecule type" value="Genomic_DNA"/>
</dbReference>
<evidence type="ECO:0000256" key="2">
    <source>
        <dbReference type="ARBA" id="ARBA00022598"/>
    </source>
</evidence>
<dbReference type="InterPro" id="IPR045851">
    <property type="entry name" value="AMP-bd_C_sf"/>
</dbReference>
<keyword evidence="3" id="KW-0276">Fatty acid metabolism</keyword>
<dbReference type="InterPro" id="IPR000873">
    <property type="entry name" value="AMP-dep_synth/lig_dom"/>
</dbReference>
<dbReference type="Pfam" id="PF23562">
    <property type="entry name" value="AMP-binding_C_3"/>
    <property type="match status" value="1"/>
</dbReference>
<dbReference type="Pfam" id="PF00501">
    <property type="entry name" value="AMP-binding"/>
    <property type="match status" value="1"/>
</dbReference>
<evidence type="ECO:0000256" key="3">
    <source>
        <dbReference type="ARBA" id="ARBA00022832"/>
    </source>
</evidence>
<evidence type="ECO:0000256" key="6">
    <source>
        <dbReference type="ARBA" id="ARBA00032875"/>
    </source>
</evidence>
<evidence type="ECO:0000256" key="5">
    <source>
        <dbReference type="ARBA" id="ARBA00024484"/>
    </source>
</evidence>
<keyword evidence="4" id="KW-0443">Lipid metabolism</keyword>
<dbReference type="AlphaFoldDB" id="A0A2P8DSL7"/>
<dbReference type="PANTHER" id="PTHR43272:SF32">
    <property type="entry name" value="AMP-DEPENDENT SYNTHETASE_LIGASE DOMAIN-CONTAINING PROTEIN"/>
    <property type="match status" value="1"/>
</dbReference>
<evidence type="ECO:0000259" key="7">
    <source>
        <dbReference type="Pfam" id="PF00501"/>
    </source>
</evidence>
<comment type="catalytic activity">
    <reaction evidence="5">
        <text>a long-chain fatty acid + ATP + CoA = a long-chain fatty acyl-CoA + AMP + diphosphate</text>
        <dbReference type="Rhea" id="RHEA:15421"/>
        <dbReference type="ChEBI" id="CHEBI:30616"/>
        <dbReference type="ChEBI" id="CHEBI:33019"/>
        <dbReference type="ChEBI" id="CHEBI:57287"/>
        <dbReference type="ChEBI" id="CHEBI:57560"/>
        <dbReference type="ChEBI" id="CHEBI:83139"/>
        <dbReference type="ChEBI" id="CHEBI:456215"/>
        <dbReference type="EC" id="6.2.1.3"/>
    </reaction>
    <physiologicalReaction direction="left-to-right" evidence="5">
        <dbReference type="Rhea" id="RHEA:15422"/>
    </physiologicalReaction>
</comment>